<gene>
    <name evidence="1" type="ORF">METZ01_LOCUS151891</name>
</gene>
<sequence length="190" mass="21174">MKTTVYAWGAEKNNVLHIYAGMTTQKDLGIRLNGVKDIMVGAADSWFGGPEDSSLGAYNLDLIYADSTQNYSRHKEQRAINAVWAVEQKYRNASLPVRSLNSNRAVGLGSVQKYLDRTNSVYGHVLLHDTELDSNFNNGVFQAIESWIKEKIQDSTTLKRKFETALIAKQQKQALIANITKVLGLEPVLA</sequence>
<accession>A0A382ADH0</accession>
<organism evidence="1">
    <name type="scientific">marine metagenome</name>
    <dbReference type="NCBI Taxonomy" id="408172"/>
    <lineage>
        <taxon>unclassified sequences</taxon>
        <taxon>metagenomes</taxon>
        <taxon>ecological metagenomes</taxon>
    </lineage>
</organism>
<proteinExistence type="predicted"/>
<dbReference type="AlphaFoldDB" id="A0A382ADH0"/>
<dbReference type="EMBL" id="UINC01024756">
    <property type="protein sequence ID" value="SVA99037.1"/>
    <property type="molecule type" value="Genomic_DNA"/>
</dbReference>
<reference evidence="1" key="1">
    <citation type="submission" date="2018-05" db="EMBL/GenBank/DDBJ databases">
        <authorList>
            <person name="Lanie J.A."/>
            <person name="Ng W.-L."/>
            <person name="Kazmierczak K.M."/>
            <person name="Andrzejewski T.M."/>
            <person name="Davidsen T.M."/>
            <person name="Wayne K.J."/>
            <person name="Tettelin H."/>
            <person name="Glass J.I."/>
            <person name="Rusch D."/>
            <person name="Podicherti R."/>
            <person name="Tsui H.-C.T."/>
            <person name="Winkler M.E."/>
        </authorList>
    </citation>
    <scope>NUCLEOTIDE SEQUENCE</scope>
</reference>
<evidence type="ECO:0000313" key="1">
    <source>
        <dbReference type="EMBL" id="SVA99037.1"/>
    </source>
</evidence>
<name>A0A382ADH0_9ZZZZ</name>
<protein>
    <submittedName>
        <fullName evidence="1">Uncharacterized protein</fullName>
    </submittedName>
</protein>